<protein>
    <submittedName>
        <fullName evidence="3">Predicted enzyme related to lactoylglutathione lyase</fullName>
    </submittedName>
</protein>
<dbReference type="GO" id="GO:0016829">
    <property type="term" value="F:lyase activity"/>
    <property type="evidence" value="ECO:0007669"/>
    <property type="project" value="UniProtKB-KW"/>
</dbReference>
<evidence type="ECO:0000313" key="3">
    <source>
        <dbReference type="EMBL" id="CRY74505.1"/>
    </source>
</evidence>
<dbReference type="GO" id="GO:0046491">
    <property type="term" value="P:L-methylmalonyl-CoA metabolic process"/>
    <property type="evidence" value="ECO:0007669"/>
    <property type="project" value="TreeGrafter"/>
</dbReference>
<dbReference type="GO" id="GO:0046872">
    <property type="term" value="F:metal ion binding"/>
    <property type="evidence" value="ECO:0007669"/>
    <property type="project" value="UniProtKB-KW"/>
</dbReference>
<dbReference type="OMA" id="RFAFIKI"/>
<dbReference type="PROSITE" id="PS51819">
    <property type="entry name" value="VOC"/>
    <property type="match status" value="1"/>
</dbReference>
<evidence type="ECO:0000256" key="1">
    <source>
        <dbReference type="ARBA" id="ARBA00022723"/>
    </source>
</evidence>
<reference evidence="4" key="1">
    <citation type="submission" date="2015-03" db="EMBL/GenBank/DDBJ databases">
        <authorList>
            <consortium name="Pathogen Informatics"/>
        </authorList>
    </citation>
    <scope>NUCLEOTIDE SEQUENCE [LARGE SCALE GENOMIC DNA]</scope>
    <source>
        <strain evidence="4">NCTC11134</strain>
    </source>
</reference>
<dbReference type="GeneID" id="61134050"/>
<dbReference type="InterPro" id="IPR004360">
    <property type="entry name" value="Glyas_Fos-R_dOase_dom"/>
</dbReference>
<name>A0A0H5NF41_NOCFR</name>
<organism evidence="3 4">
    <name type="scientific">Nocardia farcinica</name>
    <dbReference type="NCBI Taxonomy" id="37329"/>
    <lineage>
        <taxon>Bacteria</taxon>
        <taxon>Bacillati</taxon>
        <taxon>Actinomycetota</taxon>
        <taxon>Actinomycetes</taxon>
        <taxon>Mycobacteriales</taxon>
        <taxon>Nocardiaceae</taxon>
        <taxon>Nocardia</taxon>
    </lineage>
</organism>
<evidence type="ECO:0000313" key="4">
    <source>
        <dbReference type="Proteomes" id="UP000057820"/>
    </source>
</evidence>
<keyword evidence="1" id="KW-0479">Metal-binding</keyword>
<dbReference type="SUPFAM" id="SSF54593">
    <property type="entry name" value="Glyoxalase/Bleomycin resistance protein/Dihydroxybiphenyl dioxygenase"/>
    <property type="match status" value="1"/>
</dbReference>
<dbReference type="EMBL" id="LN868938">
    <property type="protein sequence ID" value="CRY74505.1"/>
    <property type="molecule type" value="Genomic_DNA"/>
</dbReference>
<evidence type="ECO:0000259" key="2">
    <source>
        <dbReference type="PROSITE" id="PS51819"/>
    </source>
</evidence>
<gene>
    <name evidence="3" type="ORF">ERS450000_00711</name>
</gene>
<dbReference type="AlphaFoldDB" id="A0A0H5NF41"/>
<dbReference type="InterPro" id="IPR037523">
    <property type="entry name" value="VOC_core"/>
</dbReference>
<proteinExistence type="predicted"/>
<dbReference type="PANTHER" id="PTHR43048">
    <property type="entry name" value="METHYLMALONYL-COA EPIMERASE"/>
    <property type="match status" value="1"/>
</dbReference>
<dbReference type="InterPro" id="IPR051785">
    <property type="entry name" value="MMCE/EMCE_epimerase"/>
</dbReference>
<sequence length="129" mass="14372">MRCPRYAFTKILVDDLAAQFAFYSSVFGRVERTRYEFDDRADPLAEIIMTSPDGTEQSLVLLHYKNRPAPAPGSAVIGFEVSGLDEVVRRAEQAGATVSEPPTTMTDIGIRVAFVHDPEGHLLELFERI</sequence>
<dbReference type="Gene3D" id="3.10.180.10">
    <property type="entry name" value="2,3-Dihydroxybiphenyl 1,2-Dioxygenase, domain 1"/>
    <property type="match status" value="1"/>
</dbReference>
<dbReference type="KEGG" id="nfr:ERS450000_00711"/>
<dbReference type="Pfam" id="PF00903">
    <property type="entry name" value="Glyoxalase"/>
    <property type="match status" value="1"/>
</dbReference>
<feature type="domain" description="VOC" evidence="2">
    <location>
        <begin position="5"/>
        <end position="128"/>
    </location>
</feature>
<dbReference type="RefSeq" id="WP_011209874.1">
    <property type="nucleotide sequence ID" value="NZ_CAACYE020000001.1"/>
</dbReference>
<dbReference type="Proteomes" id="UP000057820">
    <property type="component" value="Chromosome 1"/>
</dbReference>
<dbReference type="GO" id="GO:0004493">
    <property type="term" value="F:methylmalonyl-CoA epimerase activity"/>
    <property type="evidence" value="ECO:0007669"/>
    <property type="project" value="TreeGrafter"/>
</dbReference>
<accession>A0A0H5NF41</accession>
<keyword evidence="3" id="KW-0456">Lyase</keyword>
<dbReference type="PANTHER" id="PTHR43048:SF3">
    <property type="entry name" value="METHYLMALONYL-COA EPIMERASE, MITOCHONDRIAL"/>
    <property type="match status" value="1"/>
</dbReference>
<dbReference type="InterPro" id="IPR029068">
    <property type="entry name" value="Glyas_Bleomycin-R_OHBP_Dase"/>
</dbReference>